<dbReference type="AlphaFoldDB" id="A0A1W1GUU5"/>
<dbReference type="Pfam" id="PF12804">
    <property type="entry name" value="NTP_transf_3"/>
    <property type="match status" value="1"/>
</dbReference>
<evidence type="ECO:0000256" key="5">
    <source>
        <dbReference type="ARBA" id="ARBA00022842"/>
    </source>
</evidence>
<reference evidence="10" key="1">
    <citation type="submission" date="2016-10" db="EMBL/GenBank/DDBJ databases">
        <authorList>
            <person name="Varghese N."/>
        </authorList>
    </citation>
    <scope>NUCLEOTIDE SEQUENCE [LARGE SCALE GENOMIC DNA]</scope>
    <source>
        <strain evidence="10">92MFCol6.1</strain>
    </source>
</reference>
<evidence type="ECO:0000256" key="1">
    <source>
        <dbReference type="ARBA" id="ARBA00022490"/>
    </source>
</evidence>
<evidence type="ECO:0000313" key="9">
    <source>
        <dbReference type="EMBL" id="SLM23122.1"/>
    </source>
</evidence>
<accession>A0A1W1GUU5</accession>
<dbReference type="PANTHER" id="PTHR19136">
    <property type="entry name" value="MOLYBDENUM COFACTOR GUANYLYLTRANSFERASE"/>
    <property type="match status" value="1"/>
</dbReference>
<dbReference type="GO" id="GO:0046872">
    <property type="term" value="F:metal ion binding"/>
    <property type="evidence" value="ECO:0007669"/>
    <property type="project" value="UniProtKB-KW"/>
</dbReference>
<evidence type="ECO:0000256" key="7">
    <source>
        <dbReference type="ARBA" id="ARBA00023150"/>
    </source>
</evidence>
<dbReference type="GO" id="GO:1902758">
    <property type="term" value="P:bis(molybdopterin guanine dinucleotide)molybdenum biosynthetic process"/>
    <property type="evidence" value="ECO:0007669"/>
    <property type="project" value="TreeGrafter"/>
</dbReference>
<name>A0A1W1GUU5_9GAMM</name>
<dbReference type="PANTHER" id="PTHR19136:SF81">
    <property type="entry name" value="MOLYBDENUM COFACTOR GUANYLYLTRANSFERASE"/>
    <property type="match status" value="1"/>
</dbReference>
<protein>
    <submittedName>
        <fullName evidence="9">Molybdenum cofactor guanylyltransferase</fullName>
    </submittedName>
</protein>
<keyword evidence="9" id="KW-0548">Nucleotidyltransferase</keyword>
<keyword evidence="5" id="KW-0460">Magnesium</keyword>
<sequence length="205" mass="22575">MRGWGLPLAPDRSSHVWRGRVSRVKTPIAGIVLAGGLSSRMGRDKAMLPWQGRTLLEHMRGTLRLAGADRVWVSGRYPAFGGVPDQITRCGPLGGLYSVAMQMPDGPAWVVPVDTPRLTPELLQQLRERHRGACTIFEGHPLPMLFNVGNESRTILETMIHDPLGPRSLQALQHRLDAQALRLAHADESALVNCNTPTQWEDVAS</sequence>
<keyword evidence="4" id="KW-0547">Nucleotide-binding</keyword>
<dbReference type="InterPro" id="IPR029044">
    <property type="entry name" value="Nucleotide-diphossugar_trans"/>
</dbReference>
<dbReference type="InterPro" id="IPR013482">
    <property type="entry name" value="Molybde_CF_guanTrfase"/>
</dbReference>
<evidence type="ECO:0000256" key="4">
    <source>
        <dbReference type="ARBA" id="ARBA00022741"/>
    </source>
</evidence>
<keyword evidence="1" id="KW-0963">Cytoplasm</keyword>
<dbReference type="CDD" id="cd02503">
    <property type="entry name" value="MobA"/>
    <property type="match status" value="1"/>
</dbReference>
<organism evidence="9 10">
    <name type="scientific">Stenotrophomonas indicatrix</name>
    <dbReference type="NCBI Taxonomy" id="2045451"/>
    <lineage>
        <taxon>Bacteria</taxon>
        <taxon>Pseudomonadati</taxon>
        <taxon>Pseudomonadota</taxon>
        <taxon>Gammaproteobacteria</taxon>
        <taxon>Lysobacterales</taxon>
        <taxon>Lysobacteraceae</taxon>
        <taxon>Stenotrophomonas</taxon>
    </lineage>
</organism>
<dbReference type="SUPFAM" id="SSF53448">
    <property type="entry name" value="Nucleotide-diphospho-sugar transferases"/>
    <property type="match status" value="1"/>
</dbReference>
<dbReference type="Gene3D" id="3.90.550.10">
    <property type="entry name" value="Spore Coat Polysaccharide Biosynthesis Protein SpsA, Chain A"/>
    <property type="match status" value="1"/>
</dbReference>
<gene>
    <name evidence="9" type="ORF">SAMN04488690_0809</name>
</gene>
<proteinExistence type="predicted"/>
<evidence type="ECO:0000259" key="8">
    <source>
        <dbReference type="Pfam" id="PF12804"/>
    </source>
</evidence>
<keyword evidence="7" id="KW-0501">Molybdenum cofactor biosynthesis</keyword>
<dbReference type="EMBL" id="FWEU01000001">
    <property type="protein sequence ID" value="SLM23122.1"/>
    <property type="molecule type" value="Genomic_DNA"/>
</dbReference>
<dbReference type="Proteomes" id="UP000191133">
    <property type="component" value="Unassembled WGS sequence"/>
</dbReference>
<keyword evidence="6" id="KW-0342">GTP-binding</keyword>
<evidence type="ECO:0000256" key="2">
    <source>
        <dbReference type="ARBA" id="ARBA00022679"/>
    </source>
</evidence>
<keyword evidence="2 9" id="KW-0808">Transferase</keyword>
<dbReference type="GO" id="GO:0016779">
    <property type="term" value="F:nucleotidyltransferase activity"/>
    <property type="evidence" value="ECO:0007669"/>
    <property type="project" value="UniProtKB-KW"/>
</dbReference>
<keyword evidence="3" id="KW-0479">Metal-binding</keyword>
<evidence type="ECO:0000256" key="3">
    <source>
        <dbReference type="ARBA" id="ARBA00022723"/>
    </source>
</evidence>
<feature type="domain" description="MobA-like NTP transferase" evidence="8">
    <location>
        <begin position="30"/>
        <end position="159"/>
    </location>
</feature>
<evidence type="ECO:0000313" key="10">
    <source>
        <dbReference type="Proteomes" id="UP000191133"/>
    </source>
</evidence>
<dbReference type="GO" id="GO:0005525">
    <property type="term" value="F:GTP binding"/>
    <property type="evidence" value="ECO:0007669"/>
    <property type="project" value="UniProtKB-KW"/>
</dbReference>
<dbReference type="InterPro" id="IPR025877">
    <property type="entry name" value="MobA-like_NTP_Trfase"/>
</dbReference>
<evidence type="ECO:0000256" key="6">
    <source>
        <dbReference type="ARBA" id="ARBA00023134"/>
    </source>
</evidence>